<keyword evidence="4" id="KW-1185">Reference proteome</keyword>
<dbReference type="SUPFAM" id="SSF50692">
    <property type="entry name" value="ADC-like"/>
    <property type="match status" value="1"/>
</dbReference>
<evidence type="ECO:0000313" key="4">
    <source>
        <dbReference type="Proteomes" id="UP000630142"/>
    </source>
</evidence>
<evidence type="ECO:0000256" key="1">
    <source>
        <dbReference type="SAM" id="MobiDB-lite"/>
    </source>
</evidence>
<dbReference type="Gene3D" id="2.40.40.20">
    <property type="match status" value="1"/>
</dbReference>
<feature type="domain" description="4Fe-4S ferredoxin-type" evidence="2">
    <location>
        <begin position="837"/>
        <end position="867"/>
    </location>
</feature>
<dbReference type="CDD" id="cd10551">
    <property type="entry name" value="PsrB"/>
    <property type="match status" value="1"/>
</dbReference>
<dbReference type="Pfam" id="PF13247">
    <property type="entry name" value="Fer4_11"/>
    <property type="match status" value="1"/>
</dbReference>
<feature type="domain" description="4Fe-4S ferredoxin-type" evidence="2">
    <location>
        <begin position="751"/>
        <end position="781"/>
    </location>
</feature>
<comment type="caution">
    <text evidence="3">The sequence shown here is derived from an EMBL/GenBank/DDBJ whole genome shotgun (WGS) entry which is preliminary data.</text>
</comment>
<dbReference type="SUPFAM" id="SSF54862">
    <property type="entry name" value="4Fe-4S ferredoxins"/>
    <property type="match status" value="1"/>
</dbReference>
<dbReference type="RefSeq" id="WP_189500734.1">
    <property type="nucleotide sequence ID" value="NZ_BMZQ01000001.1"/>
</dbReference>
<dbReference type="Proteomes" id="UP000630142">
    <property type="component" value="Unassembled WGS sequence"/>
</dbReference>
<dbReference type="PANTHER" id="PTHR42783">
    <property type="entry name" value="GLUTAMATE SYNTHASE [NADPH] SMALL CHAIN"/>
    <property type="match status" value="1"/>
</dbReference>
<dbReference type="Gene3D" id="3.30.70.20">
    <property type="match status" value="2"/>
</dbReference>
<dbReference type="NCBIfam" id="TIGR04519">
    <property type="entry name" value="MoCo_extend_TAT"/>
    <property type="match status" value="1"/>
</dbReference>
<dbReference type="Gene3D" id="3.30.2070.10">
    <property type="entry name" value="Formate dehydrogenase/DMSO reductase"/>
    <property type="match status" value="1"/>
</dbReference>
<evidence type="ECO:0000313" key="3">
    <source>
        <dbReference type="EMBL" id="GHD05004.1"/>
    </source>
</evidence>
<feature type="region of interest" description="Disordered" evidence="1">
    <location>
        <begin position="1"/>
        <end position="25"/>
    </location>
</feature>
<name>A0A8J3DTQ2_9HYPH</name>
<dbReference type="InterPro" id="IPR006311">
    <property type="entry name" value="TAT_signal"/>
</dbReference>
<dbReference type="EMBL" id="BMZQ01000001">
    <property type="protein sequence ID" value="GHD05004.1"/>
    <property type="molecule type" value="Genomic_DNA"/>
</dbReference>
<organism evidence="3 4">
    <name type="scientific">Tianweitania populi</name>
    <dbReference type="NCBI Taxonomy" id="1607949"/>
    <lineage>
        <taxon>Bacteria</taxon>
        <taxon>Pseudomonadati</taxon>
        <taxon>Pseudomonadota</taxon>
        <taxon>Alphaproteobacteria</taxon>
        <taxon>Hyphomicrobiales</taxon>
        <taxon>Phyllobacteriaceae</taxon>
        <taxon>Tianweitania</taxon>
    </lineage>
</organism>
<proteinExistence type="predicted"/>
<dbReference type="Gene3D" id="3.40.50.740">
    <property type="match status" value="1"/>
</dbReference>
<reference evidence="3" key="2">
    <citation type="submission" date="2020-09" db="EMBL/GenBank/DDBJ databases">
        <authorList>
            <person name="Sun Q."/>
            <person name="Kim S."/>
        </authorList>
    </citation>
    <scope>NUCLEOTIDE SEQUENCE</scope>
    <source>
        <strain evidence="3">KCTC 42249</strain>
    </source>
</reference>
<dbReference type="InterPro" id="IPR009010">
    <property type="entry name" value="Asp_de-COase-like_dom_sf"/>
</dbReference>
<dbReference type="Pfam" id="PF00037">
    <property type="entry name" value="Fer4"/>
    <property type="match status" value="1"/>
</dbReference>
<protein>
    <submittedName>
        <fullName evidence="3">Molybdopterin oxidoreductase</fullName>
    </submittedName>
</protein>
<dbReference type="PANTHER" id="PTHR42783:SF3">
    <property type="entry name" value="GLUTAMATE SYNTHASE [NADPH] SMALL CHAIN-RELATED"/>
    <property type="match status" value="1"/>
</dbReference>
<dbReference type="InterPro" id="IPR017896">
    <property type="entry name" value="4Fe4S_Fe-S-bd"/>
</dbReference>
<accession>A0A8J3DTQ2</accession>
<dbReference type="PROSITE" id="PS51379">
    <property type="entry name" value="4FE4S_FER_2"/>
    <property type="match status" value="2"/>
</dbReference>
<reference evidence="3" key="1">
    <citation type="journal article" date="2014" name="Int. J. Syst. Evol. Microbiol.">
        <title>Complete genome sequence of Corynebacterium casei LMG S-19264T (=DSM 44701T), isolated from a smear-ripened cheese.</title>
        <authorList>
            <consortium name="US DOE Joint Genome Institute (JGI-PGF)"/>
            <person name="Walter F."/>
            <person name="Albersmeier A."/>
            <person name="Kalinowski J."/>
            <person name="Ruckert C."/>
        </authorList>
    </citation>
    <scope>NUCLEOTIDE SEQUENCE</scope>
    <source>
        <strain evidence="3">KCTC 42249</strain>
    </source>
</reference>
<dbReference type="PROSITE" id="PS51318">
    <property type="entry name" value="TAT"/>
    <property type="match status" value="1"/>
</dbReference>
<dbReference type="SUPFAM" id="SSF53706">
    <property type="entry name" value="Formate dehydrogenase/DMSO reductase, domains 1-3"/>
    <property type="match status" value="1"/>
</dbReference>
<dbReference type="AlphaFoldDB" id="A0A8J3DTQ2"/>
<sequence>MTSEQALSRSQPADKTQGAEARERNASVWRSLDEWLGTKSFKALLEAEFPSIAPAADGINRRSLLQAMGASLALAGLTGCSSTADETALPYVEMPEGETQGIARFYATAVSLAGYAQPVFGKTYSGRPVKLEGNASHPASRGAIDAFTQAALLGLYDPSRSQAPRLVGEVSSWSAWERATVERASMLDRTGGEGFRLLTGRLTSPTLQRQISEMMARWPQARWHSHEPVDDRALHAATRLVFGRPLDRHLRLDRAEVIVSFDDDLLGPGPRQVRQAKGWSDRRMAAQRGEGASLLFVAEPTPSLTGIAAGDRLIAAPARFSVLVANLANALGVEAGSVSDLSEQERRWVQTAAERLQAYRGRALVSVGTHLSPEMQALALLINERLGNLGQTLAFTTPIAAFPPDGDRSLEALVEDMRGGRVSTLAILGTDPVATAPSDLSFAEALDRVELRIHAGLHVDATANRCHWHAPLQHELESWTDLRAVDGTVSIVQPLVKPFWSVRSIHTVLENLGGRLNGVGDQDVVRKTWLPDWGIAFDANWRSALLEGFVAGSAPRPEVPPVVNRAVNLGVAQGQGGGLTLLIQPDPTIFDGRFSKNAWLQELPKPITKICWGNAVLVSPALAAERQWTNGDGVRVSAGDASVEGAIWIVPGQARDTVVVHLGYGKQSGLAGKLGFDAYQLRRVDALCQIAGVTLEATGEKQTIVTTQPQHAMDGFDFVRKVQRAELAALEPLKTKQPSFYPAAEASSPSWGMSIDLDLCIGCNACVTACQSENNIPVVGKDLVAQGREMHWLRVDHYYEGDPDDPDMAFQPVPCMHCEQAPCEMGCPVNAAVHSYDGLNLQVYNRCIGTRTCSSYCPYKVRRFNWFDFTQGDAESVKAMRNPEVTVRQRGVMEKCTYCIQRIEGARIQAKKEGREIAEGEVVTACQAACPTTAITFGNVMDNQSAVSRRKAEARDYALLEEVNTRPRTTYLARILDDEAQRI</sequence>
<gene>
    <name evidence="3" type="ORF">GCM10016234_00330</name>
</gene>
<evidence type="ECO:0000259" key="2">
    <source>
        <dbReference type="PROSITE" id="PS51379"/>
    </source>
</evidence>
<feature type="compositionally biased region" description="Polar residues" evidence="1">
    <location>
        <begin position="1"/>
        <end position="14"/>
    </location>
</feature>
<dbReference type="InterPro" id="IPR030948">
    <property type="entry name" value="TAT_var_transloc_signal_dom"/>
</dbReference>
<dbReference type="Gene3D" id="3.40.228.10">
    <property type="entry name" value="Dimethylsulfoxide Reductase, domain 2"/>
    <property type="match status" value="1"/>
</dbReference>